<comment type="caution">
    <text evidence="2">The sequence shown here is derived from an EMBL/GenBank/DDBJ whole genome shotgun (WGS) entry which is preliminary data.</text>
</comment>
<accession>A0A4Z2CPL1</accession>
<sequence length="246" mass="28545">MIVNNVIYVETHSWQTILRLAKRHTQQHDVDILKTALHNYAYQMNNRKYIQSTTHQINLTQGYDDNFTNFNENLDNTLILSNYSSDANELADDFKQSNLKNYLSDQIVKSLKNTNRKSFMSTSTHSTSTTYFTWSLLQFLSGLLCFFIHIAWFIWLLCHAVLSKLCQKMKVLQLEVDSHSNVKEITQGDVFIKHHQLTMHAELHLGFVGTIYGFIISIRQISSLFIDPKSSSSLDQSNLINRNYVL</sequence>
<keyword evidence="1" id="KW-1133">Transmembrane helix</keyword>
<evidence type="ECO:0000313" key="2">
    <source>
        <dbReference type="EMBL" id="TNN06191.1"/>
    </source>
</evidence>
<evidence type="ECO:0000313" key="3">
    <source>
        <dbReference type="Proteomes" id="UP000311919"/>
    </source>
</evidence>
<dbReference type="AlphaFoldDB" id="A0A4Z2CPL1"/>
<keyword evidence="3" id="KW-1185">Reference proteome</keyword>
<feature type="non-terminal residue" evidence="2">
    <location>
        <position position="246"/>
    </location>
</feature>
<name>A0A4Z2CPL1_SCHJA</name>
<keyword evidence="1" id="KW-0812">Transmembrane</keyword>
<organism evidence="2 3">
    <name type="scientific">Schistosoma japonicum</name>
    <name type="common">Blood fluke</name>
    <dbReference type="NCBI Taxonomy" id="6182"/>
    <lineage>
        <taxon>Eukaryota</taxon>
        <taxon>Metazoa</taxon>
        <taxon>Spiralia</taxon>
        <taxon>Lophotrochozoa</taxon>
        <taxon>Platyhelminthes</taxon>
        <taxon>Trematoda</taxon>
        <taxon>Digenea</taxon>
        <taxon>Strigeidida</taxon>
        <taxon>Schistosomatoidea</taxon>
        <taxon>Schistosomatidae</taxon>
        <taxon>Schistosoma</taxon>
    </lineage>
</organism>
<dbReference type="EMBL" id="SKCS01000476">
    <property type="protein sequence ID" value="TNN06191.1"/>
    <property type="molecule type" value="Genomic_DNA"/>
</dbReference>
<evidence type="ECO:0008006" key="4">
    <source>
        <dbReference type="Google" id="ProtNLM"/>
    </source>
</evidence>
<dbReference type="OrthoDB" id="6275911at2759"/>
<protein>
    <recommendedName>
        <fullName evidence="4">Transmembrane protein</fullName>
    </recommendedName>
</protein>
<dbReference type="Proteomes" id="UP000311919">
    <property type="component" value="Unassembled WGS sequence"/>
</dbReference>
<proteinExistence type="predicted"/>
<reference evidence="2 3" key="1">
    <citation type="submission" date="2019-03" db="EMBL/GenBank/DDBJ databases">
        <title>An improved genome assembly of the fluke Schistosoma japonicum.</title>
        <authorList>
            <person name="Hu W."/>
            <person name="Luo F."/>
            <person name="Yin M."/>
            <person name="Mo X."/>
            <person name="Sun C."/>
            <person name="Wu Q."/>
            <person name="Zhu B."/>
            <person name="Xiang M."/>
            <person name="Wang J."/>
            <person name="Wang Y."/>
            <person name="Zhang T."/>
            <person name="Xu B."/>
            <person name="Zheng H."/>
            <person name="Feng Z."/>
        </authorList>
    </citation>
    <scope>NUCLEOTIDE SEQUENCE [LARGE SCALE GENOMIC DNA]</scope>
    <source>
        <strain evidence="2">HuSjv2</strain>
        <tissue evidence="2">Worms</tissue>
    </source>
</reference>
<keyword evidence="1" id="KW-0472">Membrane</keyword>
<feature type="transmembrane region" description="Helical" evidence="1">
    <location>
        <begin position="131"/>
        <end position="162"/>
    </location>
</feature>
<gene>
    <name evidence="2" type="ORF">EWB00_008543</name>
</gene>
<evidence type="ECO:0000256" key="1">
    <source>
        <dbReference type="SAM" id="Phobius"/>
    </source>
</evidence>